<keyword evidence="3" id="KW-1003">Cell membrane</keyword>
<comment type="caution">
    <text evidence="9">The sequence shown here is derived from an EMBL/GenBank/DDBJ whole genome shotgun (WGS) entry which is preliminary data.</text>
</comment>
<accession>A0ABU5IMX0</accession>
<dbReference type="PANTHER" id="PTHR23513:SF11">
    <property type="entry name" value="STAPHYLOFERRIN A TRANSPORTER"/>
    <property type="match status" value="1"/>
</dbReference>
<feature type="transmembrane region" description="Helical" evidence="7">
    <location>
        <begin position="57"/>
        <end position="78"/>
    </location>
</feature>
<feature type="transmembrane region" description="Helical" evidence="7">
    <location>
        <begin position="360"/>
        <end position="379"/>
    </location>
</feature>
<dbReference type="InterPro" id="IPR020846">
    <property type="entry name" value="MFS_dom"/>
</dbReference>
<dbReference type="PANTHER" id="PTHR23513">
    <property type="entry name" value="INTEGRAL MEMBRANE EFFLUX PROTEIN-RELATED"/>
    <property type="match status" value="1"/>
</dbReference>
<keyword evidence="10" id="KW-1185">Reference proteome</keyword>
<evidence type="ECO:0000259" key="8">
    <source>
        <dbReference type="PROSITE" id="PS50850"/>
    </source>
</evidence>
<keyword evidence="4 7" id="KW-0812">Transmembrane</keyword>
<feature type="domain" description="Major facilitator superfamily (MFS) profile" evidence="8">
    <location>
        <begin position="16"/>
        <end position="410"/>
    </location>
</feature>
<evidence type="ECO:0000256" key="6">
    <source>
        <dbReference type="ARBA" id="ARBA00023136"/>
    </source>
</evidence>
<reference evidence="9 10" key="1">
    <citation type="submission" date="2023-11" db="EMBL/GenBank/DDBJ databases">
        <title>Draft genome of Azohydromonas lata strain H1 (DSM1123), a polyhydroxyalkanoate producer.</title>
        <authorList>
            <person name="Traversa D."/>
            <person name="D'Addabbo P."/>
            <person name="Pazzani C."/>
            <person name="Manzari C."/>
            <person name="Chiara M."/>
            <person name="Scrascia M."/>
        </authorList>
    </citation>
    <scope>NUCLEOTIDE SEQUENCE [LARGE SCALE GENOMIC DNA]</scope>
    <source>
        <strain evidence="9 10">H1</strain>
    </source>
</reference>
<dbReference type="EMBL" id="JAXOJX010000063">
    <property type="protein sequence ID" value="MDZ5460242.1"/>
    <property type="molecule type" value="Genomic_DNA"/>
</dbReference>
<dbReference type="InterPro" id="IPR036259">
    <property type="entry name" value="MFS_trans_sf"/>
</dbReference>
<protein>
    <submittedName>
        <fullName evidence="9">MFS transporter</fullName>
    </submittedName>
</protein>
<proteinExistence type="predicted"/>
<evidence type="ECO:0000256" key="4">
    <source>
        <dbReference type="ARBA" id="ARBA00022692"/>
    </source>
</evidence>
<feature type="transmembrane region" description="Helical" evidence="7">
    <location>
        <begin position="236"/>
        <end position="256"/>
    </location>
</feature>
<feature type="transmembrane region" description="Helical" evidence="7">
    <location>
        <begin position="182"/>
        <end position="200"/>
    </location>
</feature>
<feature type="transmembrane region" description="Helical" evidence="7">
    <location>
        <begin position="385"/>
        <end position="403"/>
    </location>
</feature>
<sequence length="537" mass="58091">MQPSASEVPQEAPSGALAPLRLPVFRMLWSAWLTANVCLWMNDVAAAWVMTSLSSDPAMVALVQSASTLPVFLLGLPSGALADIVNRRHWFMFTQLWVAVVGVVLATVSMAGQLSAPLLLALVFTNGIGLAMRWPVFAAIVPEIVGKRELSAALALNGVAMNASRIAGPIAAGAIIASLGSAWVFALNAALSLVASYLVWRWRYEPRHSALPGERFVGAMRVGVQHVRQSPGMRVVLLRVFVFFLQATALIALLPLQAQRLEGGGAGTFTLLLACMGAGAIAAALSLPQLRARWDRDQLVEYGTLINAAAMVGVALAPNVWVAAPTMVLAGAAWISVANSLTITAQLTLPNWVRARGMSIYQMALMAGNAVGAALWGYVASHTDVRTSLLAAAVTAVAMVALLRRHRLESLPPEDLTPHPAKIEPPPAFYIPPEAGPVMVTIEYFVAEDDAAAFTEVMRESRRARLRQGALSWGLLHDSTDPTRHVEYFLDESWVEHQRRMDRITASDRQLRERRLAFHRGDAPPRVRRYVGETMAD</sequence>
<dbReference type="Gene3D" id="1.20.1250.20">
    <property type="entry name" value="MFS general substrate transporter like domains"/>
    <property type="match status" value="1"/>
</dbReference>
<name>A0ABU5IMX0_9BURK</name>
<feature type="transmembrane region" description="Helical" evidence="7">
    <location>
        <begin position="327"/>
        <end position="348"/>
    </location>
</feature>
<feature type="transmembrane region" description="Helical" evidence="7">
    <location>
        <begin position="268"/>
        <end position="287"/>
    </location>
</feature>
<feature type="transmembrane region" description="Helical" evidence="7">
    <location>
        <begin position="299"/>
        <end position="321"/>
    </location>
</feature>
<evidence type="ECO:0000256" key="1">
    <source>
        <dbReference type="ARBA" id="ARBA00004651"/>
    </source>
</evidence>
<evidence type="ECO:0000313" key="10">
    <source>
        <dbReference type="Proteomes" id="UP001293718"/>
    </source>
</evidence>
<keyword evidence="6 7" id="KW-0472">Membrane</keyword>
<dbReference type="Pfam" id="PF05977">
    <property type="entry name" value="MFS_3"/>
    <property type="match status" value="1"/>
</dbReference>
<feature type="transmembrane region" description="Helical" evidence="7">
    <location>
        <begin position="29"/>
        <end position="51"/>
    </location>
</feature>
<dbReference type="Proteomes" id="UP001293718">
    <property type="component" value="Unassembled WGS sequence"/>
</dbReference>
<feature type="transmembrane region" description="Helical" evidence="7">
    <location>
        <begin position="118"/>
        <end position="141"/>
    </location>
</feature>
<evidence type="ECO:0000256" key="2">
    <source>
        <dbReference type="ARBA" id="ARBA00022448"/>
    </source>
</evidence>
<comment type="subcellular location">
    <subcellularLocation>
        <location evidence="1">Cell membrane</location>
        <topology evidence="1">Multi-pass membrane protein</topology>
    </subcellularLocation>
</comment>
<dbReference type="SUPFAM" id="SSF103473">
    <property type="entry name" value="MFS general substrate transporter"/>
    <property type="match status" value="1"/>
</dbReference>
<gene>
    <name evidence="9" type="ORF">SM757_27050</name>
</gene>
<evidence type="ECO:0000256" key="5">
    <source>
        <dbReference type="ARBA" id="ARBA00022989"/>
    </source>
</evidence>
<keyword evidence="2" id="KW-0813">Transport</keyword>
<dbReference type="CDD" id="cd06173">
    <property type="entry name" value="MFS_MefA_like"/>
    <property type="match status" value="1"/>
</dbReference>
<evidence type="ECO:0000313" key="9">
    <source>
        <dbReference type="EMBL" id="MDZ5460242.1"/>
    </source>
</evidence>
<keyword evidence="5 7" id="KW-1133">Transmembrane helix</keyword>
<organism evidence="9 10">
    <name type="scientific">Azohydromonas lata</name>
    <dbReference type="NCBI Taxonomy" id="45677"/>
    <lineage>
        <taxon>Bacteria</taxon>
        <taxon>Pseudomonadati</taxon>
        <taxon>Pseudomonadota</taxon>
        <taxon>Betaproteobacteria</taxon>
        <taxon>Burkholderiales</taxon>
        <taxon>Sphaerotilaceae</taxon>
        <taxon>Azohydromonas</taxon>
    </lineage>
</organism>
<dbReference type="RefSeq" id="WP_066335309.1">
    <property type="nucleotide sequence ID" value="NZ_JAXOJX010000063.1"/>
</dbReference>
<feature type="transmembrane region" description="Helical" evidence="7">
    <location>
        <begin position="90"/>
        <end position="112"/>
    </location>
</feature>
<dbReference type="InterPro" id="IPR010290">
    <property type="entry name" value="TM_effector"/>
</dbReference>
<feature type="transmembrane region" description="Helical" evidence="7">
    <location>
        <begin position="153"/>
        <end position="176"/>
    </location>
</feature>
<evidence type="ECO:0000256" key="3">
    <source>
        <dbReference type="ARBA" id="ARBA00022475"/>
    </source>
</evidence>
<evidence type="ECO:0000256" key="7">
    <source>
        <dbReference type="SAM" id="Phobius"/>
    </source>
</evidence>
<dbReference type="PROSITE" id="PS50850">
    <property type="entry name" value="MFS"/>
    <property type="match status" value="1"/>
</dbReference>